<dbReference type="EMBL" id="CAXAMM010040239">
    <property type="protein sequence ID" value="CAK9091851.1"/>
    <property type="molecule type" value="Genomic_DNA"/>
</dbReference>
<evidence type="ECO:0000313" key="10">
    <source>
        <dbReference type="Proteomes" id="UP001642464"/>
    </source>
</evidence>
<dbReference type="SUPFAM" id="SSF54534">
    <property type="entry name" value="FKBP-like"/>
    <property type="match status" value="1"/>
</dbReference>
<dbReference type="InterPro" id="IPR036457">
    <property type="entry name" value="PPM-type-like_dom_sf"/>
</dbReference>
<dbReference type="InterPro" id="IPR051370">
    <property type="entry name" value="PPIase_Pin1"/>
</dbReference>
<evidence type="ECO:0000256" key="2">
    <source>
        <dbReference type="ARBA" id="ARBA00013194"/>
    </source>
</evidence>
<evidence type="ECO:0000256" key="6">
    <source>
        <dbReference type="SAM" id="MobiDB-lite"/>
    </source>
</evidence>
<evidence type="ECO:0000256" key="5">
    <source>
        <dbReference type="PROSITE-ProRule" id="PRU00278"/>
    </source>
</evidence>
<dbReference type="PANTHER" id="PTHR10657">
    <property type="entry name" value="PEPTIDYL-PROLYL CIS-TRANS ISOMERASE"/>
    <property type="match status" value="1"/>
</dbReference>
<dbReference type="PROSITE" id="PS51746">
    <property type="entry name" value="PPM_2"/>
    <property type="match status" value="1"/>
</dbReference>
<evidence type="ECO:0000259" key="8">
    <source>
        <dbReference type="PROSITE" id="PS51746"/>
    </source>
</evidence>
<dbReference type="Gene3D" id="3.10.50.40">
    <property type="match status" value="1"/>
</dbReference>
<dbReference type="InterPro" id="IPR000297">
    <property type="entry name" value="PPIase_PpiC"/>
</dbReference>
<dbReference type="SUPFAM" id="SSF81606">
    <property type="entry name" value="PP2C-like"/>
    <property type="match status" value="1"/>
</dbReference>
<sequence length="898" mass="98312">MPPEVEGREGGRQGGRGPAPGSAWVKFRATQVLGGSAAGIFSSVPPEYVQKDNSNQEKEAAEVEVMARQLGELVWQHDVPPPDFSVINDEMGTPLVRAELSLFRREDGTLRELRLRGPRRPTVPEARKDGSELRRSAFHGATVEALKARAFELEDLQWSAVELVGEDVAESAERRLPEFTTATQAEKFKEQEKSVSSLREWIYAKTEEQRENFQPSGPNWSLAGQAMAVPRLPGVWYVHERQQEGGRPLPWLFFNASTGKYYRRVHGTTGSWVQAGTPHQPVTHPITMQSSVLCNPAEGGRKDDLAVALLDLQRTASTLKQPVPFIDKPASLFVLVDGLRNTAAASEFCAKRFHSQILPRLSCRSDPLEDHELVAIMRDSIESLDHALLDSAARFSGCGICVALLMGRRLVVGTLGACRAVLSQKSRSGTWTGRPLAPEQVAHQSSLRRWHHAYAPLNAVDLQSGALRPGCSLHAASATAEQLAQFPEEERLLQRVERAAHPFAALGLTVQQLQGGVAQRARAECEEQLQVLKERFPERVTAALARVQEASEEIESFLRMDTYVTQILAELYYLVDEEGGIPAPKRAAAHLGVEPGCGEAAAQAGIDRRFRALMTQLAQVSPSHAQRGFRILAELADTVQRPQAAVWVPTAAERSVGVARALGFRDLKRPRPLVGLELSSEVMHLEDGPHFLLLLSDGARDLDLPHLVRIAEVHGTRPKAAALRVSADAAAQHSVAEAVGVIAVSLQVGVETEAKASDTKGPEAKKRKVENVTPGGKRKVRVASLLLKYTGVSEADSLARRKASRTQAAAERLLMQTLEELQRPKPGEHKDLAVRFAAKCEVLSDCKSATNKPHADLGWVFEGQFGRDFDAVAFELEVGSLSDIFTTPRGVHILYRLA</sequence>
<keyword evidence="4 5" id="KW-0413">Isomerase</keyword>
<protein>
    <recommendedName>
        <fullName evidence="2">peptidylprolyl isomerase</fullName>
        <ecNumber evidence="2">5.2.1.8</ecNumber>
    </recommendedName>
</protein>
<dbReference type="InterPro" id="IPR001932">
    <property type="entry name" value="PPM-type_phosphatase-like_dom"/>
</dbReference>
<keyword evidence="3 5" id="KW-0697">Rotamase</keyword>
<accession>A0ABP0QXM0</accession>
<feature type="domain" description="PpiC" evidence="7">
    <location>
        <begin position="777"/>
        <end position="898"/>
    </location>
</feature>
<dbReference type="InterPro" id="IPR046357">
    <property type="entry name" value="PPIase_dom_sf"/>
</dbReference>
<feature type="domain" description="PPM-type phosphatase" evidence="8">
    <location>
        <begin position="289"/>
        <end position="746"/>
    </location>
</feature>
<dbReference type="Gene3D" id="3.60.40.10">
    <property type="entry name" value="PPM-type phosphatase domain"/>
    <property type="match status" value="1"/>
</dbReference>
<dbReference type="PANTHER" id="PTHR10657:SF4">
    <property type="entry name" value="PEPTIDYL-PROLYL CIS-TRANS ISOMERASE-RELATED"/>
    <property type="match status" value="1"/>
</dbReference>
<feature type="compositionally biased region" description="Basic and acidic residues" evidence="6">
    <location>
        <begin position="1"/>
        <end position="11"/>
    </location>
</feature>
<evidence type="ECO:0000313" key="9">
    <source>
        <dbReference type="EMBL" id="CAK9091851.1"/>
    </source>
</evidence>
<evidence type="ECO:0000256" key="1">
    <source>
        <dbReference type="ARBA" id="ARBA00000971"/>
    </source>
</evidence>
<dbReference type="Proteomes" id="UP001642464">
    <property type="component" value="Unassembled WGS sequence"/>
</dbReference>
<keyword evidence="10" id="KW-1185">Reference proteome</keyword>
<proteinExistence type="predicted"/>
<dbReference type="EC" id="5.2.1.8" evidence="2"/>
<reference evidence="9 10" key="1">
    <citation type="submission" date="2024-02" db="EMBL/GenBank/DDBJ databases">
        <authorList>
            <person name="Chen Y."/>
            <person name="Shah S."/>
            <person name="Dougan E. K."/>
            <person name="Thang M."/>
            <person name="Chan C."/>
        </authorList>
    </citation>
    <scope>NUCLEOTIDE SEQUENCE [LARGE SCALE GENOMIC DNA]</scope>
</reference>
<evidence type="ECO:0000256" key="3">
    <source>
        <dbReference type="ARBA" id="ARBA00023110"/>
    </source>
</evidence>
<dbReference type="Pfam" id="PF00481">
    <property type="entry name" value="PP2C"/>
    <property type="match status" value="1"/>
</dbReference>
<gene>
    <name evidence="9" type="ORF">SCF082_LOCUS43248</name>
</gene>
<comment type="caution">
    <text evidence="9">The sequence shown here is derived from an EMBL/GenBank/DDBJ whole genome shotgun (WGS) entry which is preliminary data.</text>
</comment>
<comment type="catalytic activity">
    <reaction evidence="1">
        <text>[protein]-peptidylproline (omega=180) = [protein]-peptidylproline (omega=0)</text>
        <dbReference type="Rhea" id="RHEA:16237"/>
        <dbReference type="Rhea" id="RHEA-COMP:10747"/>
        <dbReference type="Rhea" id="RHEA-COMP:10748"/>
        <dbReference type="ChEBI" id="CHEBI:83833"/>
        <dbReference type="ChEBI" id="CHEBI:83834"/>
        <dbReference type="EC" id="5.2.1.8"/>
    </reaction>
</comment>
<dbReference type="Pfam" id="PF00639">
    <property type="entry name" value="Rotamase"/>
    <property type="match status" value="1"/>
</dbReference>
<dbReference type="GO" id="GO:0016853">
    <property type="term" value="F:isomerase activity"/>
    <property type="evidence" value="ECO:0007669"/>
    <property type="project" value="UniProtKB-KW"/>
</dbReference>
<feature type="region of interest" description="Disordered" evidence="6">
    <location>
        <begin position="1"/>
        <end position="22"/>
    </location>
</feature>
<name>A0ABP0QXM0_9DINO</name>
<organism evidence="9 10">
    <name type="scientific">Durusdinium trenchii</name>
    <dbReference type="NCBI Taxonomy" id="1381693"/>
    <lineage>
        <taxon>Eukaryota</taxon>
        <taxon>Sar</taxon>
        <taxon>Alveolata</taxon>
        <taxon>Dinophyceae</taxon>
        <taxon>Suessiales</taxon>
        <taxon>Symbiodiniaceae</taxon>
        <taxon>Durusdinium</taxon>
    </lineage>
</organism>
<evidence type="ECO:0000259" key="7">
    <source>
        <dbReference type="PROSITE" id="PS50198"/>
    </source>
</evidence>
<evidence type="ECO:0000256" key="4">
    <source>
        <dbReference type="ARBA" id="ARBA00023235"/>
    </source>
</evidence>
<dbReference type="PROSITE" id="PS50198">
    <property type="entry name" value="PPIC_PPIASE_2"/>
    <property type="match status" value="1"/>
</dbReference>